<comment type="catalytic activity">
    <reaction evidence="1 10">
        <text>1-(2-carboxyphenylamino)-1-deoxy-D-ribulose 5-phosphate + H(+) = (1S,2R)-1-C-(indol-3-yl)glycerol 3-phosphate + CO2 + H2O</text>
        <dbReference type="Rhea" id="RHEA:23476"/>
        <dbReference type="ChEBI" id="CHEBI:15377"/>
        <dbReference type="ChEBI" id="CHEBI:15378"/>
        <dbReference type="ChEBI" id="CHEBI:16526"/>
        <dbReference type="ChEBI" id="CHEBI:58613"/>
        <dbReference type="ChEBI" id="CHEBI:58866"/>
        <dbReference type="EC" id="4.1.1.48"/>
    </reaction>
</comment>
<dbReference type="EC" id="4.1.1.48" evidence="3 10"/>
<evidence type="ECO:0000256" key="4">
    <source>
        <dbReference type="ARBA" id="ARBA00018080"/>
    </source>
</evidence>
<dbReference type="CDD" id="cd00331">
    <property type="entry name" value="IGPS"/>
    <property type="match status" value="1"/>
</dbReference>
<dbReference type="GO" id="GO:0000162">
    <property type="term" value="P:L-tryptophan biosynthetic process"/>
    <property type="evidence" value="ECO:0007669"/>
    <property type="project" value="UniProtKB-UniRule"/>
</dbReference>
<keyword evidence="5 10" id="KW-0028">Amino-acid biosynthesis</keyword>
<evidence type="ECO:0000313" key="12">
    <source>
        <dbReference type="EMBL" id="CAE28332.1"/>
    </source>
</evidence>
<evidence type="ECO:0000256" key="5">
    <source>
        <dbReference type="ARBA" id="ARBA00022605"/>
    </source>
</evidence>
<dbReference type="PANTHER" id="PTHR22854:SF2">
    <property type="entry name" value="INDOLE-3-GLYCEROL-PHOSPHATE SYNTHASE"/>
    <property type="match status" value="1"/>
</dbReference>
<dbReference type="EMBL" id="BX572602">
    <property type="protein sequence ID" value="CAE28332.1"/>
    <property type="molecule type" value="Genomic_DNA"/>
</dbReference>
<dbReference type="STRING" id="258594.RPA2891"/>
<dbReference type="UniPathway" id="UPA00035">
    <property type="reaction ID" value="UER00043"/>
</dbReference>
<evidence type="ECO:0000259" key="11">
    <source>
        <dbReference type="Pfam" id="PF00218"/>
    </source>
</evidence>
<dbReference type="InterPro" id="IPR013798">
    <property type="entry name" value="Indole-3-glycerol_P_synth_dom"/>
</dbReference>
<feature type="domain" description="Indole-3-glycerol phosphate synthase" evidence="11">
    <location>
        <begin position="27"/>
        <end position="282"/>
    </location>
</feature>
<name>Q6N5S9_RHOPA</name>
<dbReference type="InterPro" id="IPR001468">
    <property type="entry name" value="Indole-3-GlycerolPSynthase_CS"/>
</dbReference>
<keyword evidence="8 10" id="KW-0057">Aromatic amino acid biosynthesis</keyword>
<comment type="similarity">
    <text evidence="10">Belongs to the TrpC family.</text>
</comment>
<evidence type="ECO:0000256" key="1">
    <source>
        <dbReference type="ARBA" id="ARBA00001633"/>
    </source>
</evidence>
<protein>
    <recommendedName>
        <fullName evidence="4 10">Indole-3-glycerol phosphate synthase</fullName>
        <shortName evidence="10">IGPS</shortName>
        <ecNumber evidence="3 10">4.1.1.48</ecNumber>
    </recommendedName>
</protein>
<dbReference type="PhylomeDB" id="Q6N5S9"/>
<dbReference type="FunFam" id="3.20.20.70:FF:000024">
    <property type="entry name" value="Indole-3-glycerol phosphate synthase"/>
    <property type="match status" value="1"/>
</dbReference>
<evidence type="ECO:0000256" key="6">
    <source>
        <dbReference type="ARBA" id="ARBA00022793"/>
    </source>
</evidence>
<dbReference type="AlphaFoldDB" id="Q6N5S9"/>
<dbReference type="InterPro" id="IPR011060">
    <property type="entry name" value="RibuloseP-bd_barrel"/>
</dbReference>
<dbReference type="HAMAP" id="MF_00134_B">
    <property type="entry name" value="IGPS_B"/>
    <property type="match status" value="1"/>
</dbReference>
<keyword evidence="9 10" id="KW-0456">Lyase</keyword>
<keyword evidence="7 10" id="KW-0822">Tryptophan biosynthesis</keyword>
<dbReference type="NCBIfam" id="NF001377">
    <property type="entry name" value="PRK00278.2-4"/>
    <property type="match status" value="1"/>
</dbReference>
<dbReference type="HOGENOM" id="CLU_034247_2_0_5"/>
<evidence type="ECO:0000256" key="8">
    <source>
        <dbReference type="ARBA" id="ARBA00023141"/>
    </source>
</evidence>
<dbReference type="NCBIfam" id="NF001373">
    <property type="entry name" value="PRK00278.1-6"/>
    <property type="match status" value="1"/>
</dbReference>
<dbReference type="InterPro" id="IPR013785">
    <property type="entry name" value="Aldolase_TIM"/>
</dbReference>
<dbReference type="eggNOG" id="COG0134">
    <property type="taxonomic scope" value="Bacteria"/>
</dbReference>
<reference evidence="12" key="1">
    <citation type="journal article" date="2004" name="Nat. Biotechnol.">
        <title>Complete genome sequence of the metabolically versatile photosynthetic bacterium Rhodopseudomonas palustris.</title>
        <authorList>
            <person name="Larimer F.W."/>
            <person name="Chain P."/>
            <person name="Hauser L."/>
            <person name="Lamerdin J."/>
            <person name="Malfatti S."/>
            <person name="Do L."/>
            <person name="Land M.L."/>
            <person name="Pelletier D.A."/>
            <person name="Beatty J.T."/>
            <person name="Lang A.S."/>
            <person name="Tabita F.R."/>
            <person name="Gibson J.L."/>
            <person name="Hanson T.E."/>
            <person name="Bobst C."/>
            <person name="Torres J.L."/>
            <person name="Peres C."/>
            <person name="Harrison F.H."/>
            <person name="Gibson J."/>
            <person name="Harwood C.S."/>
        </authorList>
    </citation>
    <scope>NUCLEOTIDE SEQUENCE [LARGE SCALE GENOMIC DNA]</scope>
    <source>
        <strain evidence="12">CGA009</strain>
    </source>
</reference>
<dbReference type="InterPro" id="IPR045186">
    <property type="entry name" value="Indole-3-glycerol_P_synth"/>
</dbReference>
<organism evidence="12">
    <name type="scientific">Rhodopseudomonas palustris (strain ATCC BAA-98 / CGA009)</name>
    <dbReference type="NCBI Taxonomy" id="258594"/>
    <lineage>
        <taxon>Bacteria</taxon>
        <taxon>Pseudomonadati</taxon>
        <taxon>Pseudomonadota</taxon>
        <taxon>Alphaproteobacteria</taxon>
        <taxon>Hyphomicrobiales</taxon>
        <taxon>Nitrobacteraceae</taxon>
        <taxon>Rhodopseudomonas</taxon>
    </lineage>
</organism>
<dbReference type="PROSITE" id="PS00614">
    <property type="entry name" value="IGPS"/>
    <property type="match status" value="1"/>
</dbReference>
<evidence type="ECO:0000256" key="3">
    <source>
        <dbReference type="ARBA" id="ARBA00012362"/>
    </source>
</evidence>
<gene>
    <name evidence="10 12" type="primary">trpC</name>
    <name evidence="12" type="ordered locus">RPA2891</name>
</gene>
<evidence type="ECO:0000256" key="2">
    <source>
        <dbReference type="ARBA" id="ARBA00004696"/>
    </source>
</evidence>
<keyword evidence="6 10" id="KW-0210">Decarboxylase</keyword>
<dbReference type="PANTHER" id="PTHR22854">
    <property type="entry name" value="TRYPTOPHAN BIOSYNTHESIS PROTEIN"/>
    <property type="match status" value="1"/>
</dbReference>
<comment type="pathway">
    <text evidence="2 10">Amino-acid biosynthesis; L-tryptophan biosynthesis; L-tryptophan from chorismate: step 4/5.</text>
</comment>
<dbReference type="SUPFAM" id="SSF51366">
    <property type="entry name" value="Ribulose-phoshate binding barrel"/>
    <property type="match status" value="1"/>
</dbReference>
<evidence type="ECO:0000256" key="9">
    <source>
        <dbReference type="ARBA" id="ARBA00023239"/>
    </source>
</evidence>
<dbReference type="Pfam" id="PF00218">
    <property type="entry name" value="IGPS"/>
    <property type="match status" value="1"/>
</dbReference>
<proteinExistence type="inferred from homology"/>
<accession>Q6N5S9</accession>
<evidence type="ECO:0000256" key="7">
    <source>
        <dbReference type="ARBA" id="ARBA00022822"/>
    </source>
</evidence>
<dbReference type="GO" id="GO:0004425">
    <property type="term" value="F:indole-3-glycerol-phosphate synthase activity"/>
    <property type="evidence" value="ECO:0007669"/>
    <property type="project" value="UniProtKB-UniRule"/>
</dbReference>
<evidence type="ECO:0000256" key="10">
    <source>
        <dbReference type="HAMAP-Rule" id="MF_00134"/>
    </source>
</evidence>
<dbReference type="NCBIfam" id="NF001370">
    <property type="entry name" value="PRK00278.1-2"/>
    <property type="match status" value="1"/>
</dbReference>
<dbReference type="Gene3D" id="3.20.20.70">
    <property type="entry name" value="Aldolase class I"/>
    <property type="match status" value="1"/>
</dbReference>
<sequence>MAGTSSAMTEYKRSFTRTGRAIVSDILTKIEAYKREEIAAAKRERPLAAIEAIAREASPPRGFVKALRAKHAAGDYGLIAEIKKASPSKGLIRADFDPPALARAYEAGGAACLSVLTDTPSFQGSLDYLVAARAAVSLPALRKDFMYDTYQVVEARAHGADCILIIMAALDDAEAKDIEDAAFDLGMDVLLEVHDAPELERALKLRSPMVGVNNRNLRSFEVTLATSEALAPLIPKDRLMVGESGIFTPADLARLARVGMSTFLVGESLMRQQDVTAATRALLARAA</sequence>
<dbReference type="GO" id="GO:0004640">
    <property type="term" value="F:phosphoribosylanthranilate isomerase activity"/>
    <property type="evidence" value="ECO:0007669"/>
    <property type="project" value="TreeGrafter"/>
</dbReference>